<name>A0AAV3X8I8_9CYAN</name>
<dbReference type="AlphaFoldDB" id="A0AAV3X8I8"/>
<organism evidence="1 2">
    <name type="scientific">Microseira wollei NIES-4236</name>
    <dbReference type="NCBI Taxonomy" id="2530354"/>
    <lineage>
        <taxon>Bacteria</taxon>
        <taxon>Bacillati</taxon>
        <taxon>Cyanobacteriota</taxon>
        <taxon>Cyanophyceae</taxon>
        <taxon>Oscillatoriophycideae</taxon>
        <taxon>Aerosakkonematales</taxon>
        <taxon>Aerosakkonemataceae</taxon>
        <taxon>Microseira</taxon>
    </lineage>
</organism>
<evidence type="ECO:0000313" key="2">
    <source>
        <dbReference type="Proteomes" id="UP001050975"/>
    </source>
</evidence>
<dbReference type="EMBL" id="BLAY01000016">
    <property type="protein sequence ID" value="GET36674.1"/>
    <property type="molecule type" value="Genomic_DNA"/>
</dbReference>
<reference evidence="1" key="1">
    <citation type="submission" date="2019-10" db="EMBL/GenBank/DDBJ databases">
        <title>Draft genome sequece of Microseira wollei NIES-4236.</title>
        <authorList>
            <person name="Yamaguchi H."/>
            <person name="Suzuki S."/>
            <person name="Kawachi M."/>
        </authorList>
    </citation>
    <scope>NUCLEOTIDE SEQUENCE</scope>
    <source>
        <strain evidence="1">NIES-4236</strain>
    </source>
</reference>
<sequence>MMAQRGWLVRKNLSDRILTLVIGFGLTLFFFSDKNINLSKLPNNLAVEAEYQSEVTQMLLQPGFKKFAEQPLAHRFIQLRWNQFFEAHNQQAFS</sequence>
<accession>A0AAV3X8I8</accession>
<dbReference type="Proteomes" id="UP001050975">
    <property type="component" value="Unassembled WGS sequence"/>
</dbReference>
<comment type="caution">
    <text evidence="1">The sequence shown here is derived from an EMBL/GenBank/DDBJ whole genome shotgun (WGS) entry which is preliminary data.</text>
</comment>
<evidence type="ECO:0000313" key="1">
    <source>
        <dbReference type="EMBL" id="GET36674.1"/>
    </source>
</evidence>
<protein>
    <submittedName>
        <fullName evidence="1">Uncharacterized protein</fullName>
    </submittedName>
</protein>
<proteinExistence type="predicted"/>
<keyword evidence="2" id="KW-1185">Reference proteome</keyword>
<gene>
    <name evidence="1" type="ORF">MiSe_14260</name>
</gene>